<dbReference type="Pfam" id="PF01476">
    <property type="entry name" value="LysM"/>
    <property type="match status" value="2"/>
</dbReference>
<dbReference type="PANTHER" id="PTHR34997">
    <property type="entry name" value="AM15"/>
    <property type="match status" value="1"/>
</dbReference>
<keyword evidence="1" id="KW-0147">Chitin-binding</keyword>
<dbReference type="EMBL" id="JABAYA010000110">
    <property type="protein sequence ID" value="KAF7724842.1"/>
    <property type="molecule type" value="Genomic_DNA"/>
</dbReference>
<organism evidence="6 7">
    <name type="scientific">Apophysomyces ossiformis</name>
    <dbReference type="NCBI Taxonomy" id="679940"/>
    <lineage>
        <taxon>Eukaryota</taxon>
        <taxon>Fungi</taxon>
        <taxon>Fungi incertae sedis</taxon>
        <taxon>Mucoromycota</taxon>
        <taxon>Mucoromycotina</taxon>
        <taxon>Mucoromycetes</taxon>
        <taxon>Mucorales</taxon>
        <taxon>Mucorineae</taxon>
        <taxon>Mucoraceae</taxon>
        <taxon>Apophysomyces</taxon>
    </lineage>
</organism>
<dbReference type="AlphaFoldDB" id="A0A8H7ENQ1"/>
<feature type="compositionally biased region" description="Basic and acidic residues" evidence="3">
    <location>
        <begin position="104"/>
        <end position="123"/>
    </location>
</feature>
<dbReference type="SUPFAM" id="SSF54106">
    <property type="entry name" value="LysM domain"/>
    <property type="match status" value="1"/>
</dbReference>
<dbReference type="OrthoDB" id="5985073at2759"/>
<keyword evidence="7" id="KW-1185">Reference proteome</keyword>
<dbReference type="SMART" id="SM00257">
    <property type="entry name" value="LysM"/>
    <property type="match status" value="2"/>
</dbReference>
<keyword evidence="2" id="KW-0843">Virulence</keyword>
<dbReference type="InterPro" id="IPR018392">
    <property type="entry name" value="LysM"/>
</dbReference>
<protein>
    <recommendedName>
        <fullName evidence="5">LysM domain-containing protein</fullName>
    </recommendedName>
</protein>
<evidence type="ECO:0000313" key="6">
    <source>
        <dbReference type="EMBL" id="KAF7724842.1"/>
    </source>
</evidence>
<feature type="compositionally biased region" description="Basic residues" evidence="3">
    <location>
        <begin position="88"/>
        <end position="103"/>
    </location>
</feature>
<gene>
    <name evidence="6" type="ORF">EC973_000727</name>
</gene>
<feature type="region of interest" description="Disordered" evidence="3">
    <location>
        <begin position="88"/>
        <end position="133"/>
    </location>
</feature>
<evidence type="ECO:0000259" key="5">
    <source>
        <dbReference type="PROSITE" id="PS51782"/>
    </source>
</evidence>
<dbReference type="InterPro" id="IPR052210">
    <property type="entry name" value="LysM1-like"/>
</dbReference>
<name>A0A8H7ENQ1_9FUNG</name>
<keyword evidence="4" id="KW-0732">Signal</keyword>
<proteinExistence type="predicted"/>
<feature type="domain" description="LysM" evidence="5">
    <location>
        <begin position="144"/>
        <end position="195"/>
    </location>
</feature>
<sequence>MKFSLVAATLAIAAGSVSAVHPVHSCTETHTALVGETCQTLVQKYNVAQDDLYRWNHGLQSFGNDKCNNLKVGKEYCVKAPKTKAKRCLAEKKKNKKKHHEEKKKKEEEEKDKKPAKQDKKPSESNQGNVKLNKANHIVPNCKKFYTITPEDTGCEAVAAKNGINVEQLYAWNKGLHHKGEHICDNLDTGKAYCVGV</sequence>
<evidence type="ECO:0000256" key="1">
    <source>
        <dbReference type="ARBA" id="ARBA00022669"/>
    </source>
</evidence>
<dbReference type="GO" id="GO:0008061">
    <property type="term" value="F:chitin binding"/>
    <property type="evidence" value="ECO:0007669"/>
    <property type="project" value="UniProtKB-KW"/>
</dbReference>
<evidence type="ECO:0000256" key="2">
    <source>
        <dbReference type="ARBA" id="ARBA00023026"/>
    </source>
</evidence>
<accession>A0A8H7ENQ1</accession>
<dbReference type="Gene3D" id="3.10.350.10">
    <property type="entry name" value="LysM domain"/>
    <property type="match status" value="2"/>
</dbReference>
<feature type="chain" id="PRO_5034492438" description="LysM domain-containing protein" evidence="4">
    <location>
        <begin position="20"/>
        <end position="197"/>
    </location>
</feature>
<feature type="domain" description="LysM" evidence="5">
    <location>
        <begin position="28"/>
        <end position="78"/>
    </location>
</feature>
<evidence type="ECO:0000313" key="7">
    <source>
        <dbReference type="Proteomes" id="UP000605846"/>
    </source>
</evidence>
<evidence type="ECO:0000256" key="3">
    <source>
        <dbReference type="SAM" id="MobiDB-lite"/>
    </source>
</evidence>
<dbReference type="InterPro" id="IPR036779">
    <property type="entry name" value="LysM_dom_sf"/>
</dbReference>
<dbReference type="PANTHER" id="PTHR34997:SF1">
    <property type="entry name" value="PEPTIDOGLYCAN-BINDING LYSIN DOMAIN"/>
    <property type="match status" value="1"/>
</dbReference>
<dbReference type="Proteomes" id="UP000605846">
    <property type="component" value="Unassembled WGS sequence"/>
</dbReference>
<reference evidence="6" key="1">
    <citation type="submission" date="2020-01" db="EMBL/GenBank/DDBJ databases">
        <title>Genome Sequencing of Three Apophysomyces-Like Fungal Strains Confirms a Novel Fungal Genus in the Mucoromycota with divergent Burkholderia-like Endosymbiotic Bacteria.</title>
        <authorList>
            <person name="Stajich J.E."/>
            <person name="Macias A.M."/>
            <person name="Carter-House D."/>
            <person name="Lovett B."/>
            <person name="Kasson L.R."/>
            <person name="Berry K."/>
            <person name="Grigoriev I."/>
            <person name="Chang Y."/>
            <person name="Spatafora J."/>
            <person name="Kasson M.T."/>
        </authorList>
    </citation>
    <scope>NUCLEOTIDE SEQUENCE</scope>
    <source>
        <strain evidence="6">NRRL A-21654</strain>
    </source>
</reference>
<dbReference type="PROSITE" id="PS51782">
    <property type="entry name" value="LYSM"/>
    <property type="match status" value="2"/>
</dbReference>
<dbReference type="CDD" id="cd00118">
    <property type="entry name" value="LysM"/>
    <property type="match status" value="2"/>
</dbReference>
<feature type="signal peptide" evidence="4">
    <location>
        <begin position="1"/>
        <end position="19"/>
    </location>
</feature>
<evidence type="ECO:0000256" key="4">
    <source>
        <dbReference type="SAM" id="SignalP"/>
    </source>
</evidence>
<comment type="caution">
    <text evidence="6">The sequence shown here is derived from an EMBL/GenBank/DDBJ whole genome shotgun (WGS) entry which is preliminary data.</text>
</comment>